<dbReference type="EC" id="5.2.1.2" evidence="4"/>
<dbReference type="PANTHER" id="PTHR42673">
    <property type="entry name" value="MALEYLACETOACETATE ISOMERASE"/>
    <property type="match status" value="1"/>
</dbReference>
<dbReference type="FunFam" id="1.20.1050.10:FF:000017">
    <property type="entry name" value="Maleylacetoacetate isomerase"/>
    <property type="match status" value="1"/>
</dbReference>
<dbReference type="Pfam" id="PF13417">
    <property type="entry name" value="GST_N_3"/>
    <property type="match status" value="1"/>
</dbReference>
<dbReference type="InterPro" id="IPR005955">
    <property type="entry name" value="GST_Zeta"/>
</dbReference>
<dbReference type="SFLD" id="SFLDS00019">
    <property type="entry name" value="Glutathione_Transferase_(cytos"/>
    <property type="match status" value="1"/>
</dbReference>
<accession>A0A3G8LYR4</accession>
<keyword evidence="4" id="KW-0413">Isomerase</keyword>
<sequence length="216" mass="24546">MKLYGYWRSSAAYRVRIALNLKQLSAEHISVHLVNNGGEQNSPSFHQLNPQHLVPAFVDSGEQGELTLSQSLAIIEYLEEKYPQSSLLPSHIEDRAIVRSMAQAIACEIHPLDNLRVLQYLVKEMGVSEADKMRWYHHWIHVGFSALEVQLSQYSGRFCFGDTPSLADICLIPQVYNAKRFNLDLDAYPNIVRIWHECQQLAAFANAAPEQQHDAS</sequence>
<feature type="domain" description="GST C-terminal" evidence="3">
    <location>
        <begin position="91"/>
        <end position="216"/>
    </location>
</feature>
<organism evidence="4 5">
    <name type="scientific">Shewanella livingstonensis</name>
    <dbReference type="NCBI Taxonomy" id="150120"/>
    <lineage>
        <taxon>Bacteria</taxon>
        <taxon>Pseudomonadati</taxon>
        <taxon>Pseudomonadota</taxon>
        <taxon>Gammaproteobacteria</taxon>
        <taxon>Alteromonadales</taxon>
        <taxon>Shewanellaceae</taxon>
        <taxon>Shewanella</taxon>
    </lineage>
</organism>
<dbReference type="RefSeq" id="WP_124731420.1">
    <property type="nucleotide sequence ID" value="NZ_CBCSKC010000012.1"/>
</dbReference>
<dbReference type="InterPro" id="IPR040079">
    <property type="entry name" value="Glutathione_S-Trfase"/>
</dbReference>
<dbReference type="InterPro" id="IPR004045">
    <property type="entry name" value="Glutathione_S-Trfase_N"/>
</dbReference>
<dbReference type="PROSITE" id="PS50405">
    <property type="entry name" value="GST_CTER"/>
    <property type="match status" value="1"/>
</dbReference>
<dbReference type="PANTHER" id="PTHR42673:SF21">
    <property type="entry name" value="GLUTATHIONE S-TRANSFERASE YFCF"/>
    <property type="match status" value="1"/>
</dbReference>
<evidence type="ECO:0000313" key="4">
    <source>
        <dbReference type="EMBL" id="AZG73890.1"/>
    </source>
</evidence>
<dbReference type="SUPFAM" id="SSF52833">
    <property type="entry name" value="Thioredoxin-like"/>
    <property type="match status" value="1"/>
</dbReference>
<dbReference type="CDD" id="cd03042">
    <property type="entry name" value="GST_N_Zeta"/>
    <property type="match status" value="1"/>
</dbReference>
<dbReference type="Pfam" id="PF13410">
    <property type="entry name" value="GST_C_2"/>
    <property type="match status" value="1"/>
</dbReference>
<dbReference type="InterPro" id="IPR034333">
    <property type="entry name" value="GST_Zeta_N"/>
</dbReference>
<dbReference type="NCBIfam" id="TIGR01262">
    <property type="entry name" value="maiA"/>
    <property type="match status" value="1"/>
</dbReference>
<dbReference type="GO" id="GO:0004364">
    <property type="term" value="F:glutathione transferase activity"/>
    <property type="evidence" value="ECO:0007669"/>
    <property type="project" value="TreeGrafter"/>
</dbReference>
<dbReference type="OrthoDB" id="509852at2"/>
<dbReference type="KEGG" id="slj:EGC82_14665"/>
<dbReference type="SFLD" id="SFLDG00358">
    <property type="entry name" value="Main_(cytGST)"/>
    <property type="match status" value="1"/>
</dbReference>
<dbReference type="PROSITE" id="PS50404">
    <property type="entry name" value="GST_NTER"/>
    <property type="match status" value="1"/>
</dbReference>
<evidence type="ECO:0000259" key="3">
    <source>
        <dbReference type="PROSITE" id="PS50405"/>
    </source>
</evidence>
<dbReference type="GO" id="GO:0006559">
    <property type="term" value="P:L-phenylalanine catabolic process"/>
    <property type="evidence" value="ECO:0007669"/>
    <property type="project" value="TreeGrafter"/>
</dbReference>
<dbReference type="GO" id="GO:0005737">
    <property type="term" value="C:cytoplasm"/>
    <property type="evidence" value="ECO:0007669"/>
    <property type="project" value="InterPro"/>
</dbReference>
<dbReference type="InterPro" id="IPR036249">
    <property type="entry name" value="Thioredoxin-like_sf"/>
</dbReference>
<evidence type="ECO:0000313" key="5">
    <source>
        <dbReference type="Proteomes" id="UP000278035"/>
    </source>
</evidence>
<dbReference type="Proteomes" id="UP000278035">
    <property type="component" value="Chromosome"/>
</dbReference>
<dbReference type="GO" id="GO:0006749">
    <property type="term" value="P:glutathione metabolic process"/>
    <property type="evidence" value="ECO:0007669"/>
    <property type="project" value="TreeGrafter"/>
</dbReference>
<proteinExistence type="inferred from homology"/>
<dbReference type="InterPro" id="IPR034330">
    <property type="entry name" value="GST_Zeta_C"/>
</dbReference>
<dbReference type="InterPro" id="IPR036282">
    <property type="entry name" value="Glutathione-S-Trfase_C_sf"/>
</dbReference>
<evidence type="ECO:0000256" key="1">
    <source>
        <dbReference type="ARBA" id="ARBA00010007"/>
    </source>
</evidence>
<name>A0A3G8LYR4_9GAMM</name>
<feature type="domain" description="GST N-terminal" evidence="2">
    <location>
        <begin position="1"/>
        <end position="86"/>
    </location>
</feature>
<dbReference type="CDD" id="cd03191">
    <property type="entry name" value="GST_C_Zeta"/>
    <property type="match status" value="1"/>
</dbReference>
<dbReference type="Gene3D" id="3.40.30.10">
    <property type="entry name" value="Glutaredoxin"/>
    <property type="match status" value="1"/>
</dbReference>
<gene>
    <name evidence="4" type="primary">maiA</name>
    <name evidence="4" type="ORF">EGC82_14665</name>
</gene>
<keyword evidence="5" id="KW-1185">Reference proteome</keyword>
<dbReference type="InterPro" id="IPR010987">
    <property type="entry name" value="Glutathione-S-Trfase_C-like"/>
</dbReference>
<dbReference type="Gene3D" id="1.20.1050.10">
    <property type="match status" value="1"/>
</dbReference>
<dbReference type="EMBL" id="CP034015">
    <property type="protein sequence ID" value="AZG73890.1"/>
    <property type="molecule type" value="Genomic_DNA"/>
</dbReference>
<comment type="similarity">
    <text evidence="1">Belongs to the GST superfamily. Zeta family.</text>
</comment>
<dbReference type="AlphaFoldDB" id="A0A3G8LYR4"/>
<dbReference type="GO" id="GO:0016034">
    <property type="term" value="F:maleylacetoacetate isomerase activity"/>
    <property type="evidence" value="ECO:0007669"/>
    <property type="project" value="UniProtKB-EC"/>
</dbReference>
<protein>
    <submittedName>
        <fullName evidence="4">Maleylacetoacetate isomerase</fullName>
        <ecNumber evidence="4">5.2.1.2</ecNumber>
    </submittedName>
</protein>
<evidence type="ECO:0000259" key="2">
    <source>
        <dbReference type="PROSITE" id="PS50404"/>
    </source>
</evidence>
<reference evidence="5" key="1">
    <citation type="submission" date="2018-11" db="EMBL/GenBank/DDBJ databases">
        <title>Shewanella sp. M2.</title>
        <authorList>
            <person name="Hwang Y.J."/>
            <person name="Hwang C.Y."/>
        </authorList>
    </citation>
    <scope>NUCLEOTIDE SEQUENCE [LARGE SCALE GENOMIC DNA]</scope>
    <source>
        <strain evidence="5">LMG 19866</strain>
    </source>
</reference>
<dbReference type="SUPFAM" id="SSF47616">
    <property type="entry name" value="GST C-terminal domain-like"/>
    <property type="match status" value="1"/>
</dbReference>